<reference evidence="1 2" key="1">
    <citation type="submission" date="2016-10" db="EMBL/GenBank/DDBJ databases">
        <authorList>
            <person name="de Groot N.N."/>
        </authorList>
    </citation>
    <scope>NUCLEOTIDE SEQUENCE [LARGE SCALE GENOMIC DNA]</scope>
    <source>
        <strain evidence="1 2">CGMCC 1.8925</strain>
    </source>
</reference>
<protein>
    <submittedName>
        <fullName evidence="1">Uncharacterized protein</fullName>
    </submittedName>
</protein>
<accession>A0A1G5IZC0</accession>
<organism evidence="1 2">
    <name type="scientific">Paracoccus tibetensis</name>
    <dbReference type="NCBI Taxonomy" id="336292"/>
    <lineage>
        <taxon>Bacteria</taxon>
        <taxon>Pseudomonadati</taxon>
        <taxon>Pseudomonadota</taxon>
        <taxon>Alphaproteobacteria</taxon>
        <taxon>Rhodobacterales</taxon>
        <taxon>Paracoccaceae</taxon>
        <taxon>Paracoccus</taxon>
    </lineage>
</organism>
<gene>
    <name evidence="1" type="ORF">SAMN05660710_02849</name>
</gene>
<keyword evidence="2" id="KW-1185">Reference proteome</keyword>
<evidence type="ECO:0000313" key="2">
    <source>
        <dbReference type="Proteomes" id="UP000199502"/>
    </source>
</evidence>
<evidence type="ECO:0000313" key="1">
    <source>
        <dbReference type="EMBL" id="SCY80768.1"/>
    </source>
</evidence>
<sequence>MDLMNYPPMLANFVTKCVDFRTGEKVSGVAQSWHPCLIERGHQENTFCRNFVVYHRVDFLDVSMCDLVPLRSQFIQMSQGILDEYGFLRTKNLRVSFECLAKHLHAYAARRRKESLSRNRLFHTEEIK</sequence>
<proteinExistence type="predicted"/>
<dbReference type="EMBL" id="FMVT01000010">
    <property type="protein sequence ID" value="SCY80768.1"/>
    <property type="molecule type" value="Genomic_DNA"/>
</dbReference>
<name>A0A1G5IZC0_9RHOB</name>
<dbReference type="Proteomes" id="UP000199502">
    <property type="component" value="Unassembled WGS sequence"/>
</dbReference>
<dbReference type="AlphaFoldDB" id="A0A1G5IZC0"/>